<protein>
    <recommendedName>
        <fullName evidence="2">Neurotransmitter-gated ion-channel ligand-binding domain-containing protein</fullName>
    </recommendedName>
</protein>
<dbReference type="Gene3D" id="2.70.170.10">
    <property type="entry name" value="Neurotransmitter-gated ion-channel ligand-binding domain"/>
    <property type="match status" value="1"/>
</dbReference>
<proteinExistence type="predicted"/>
<name>A0ABQ9G153_TEGGR</name>
<dbReference type="PANTHER" id="PTHR18945">
    <property type="entry name" value="NEUROTRANSMITTER GATED ION CHANNEL"/>
    <property type="match status" value="1"/>
</dbReference>
<keyword evidence="4" id="KW-1185">Reference proteome</keyword>
<dbReference type="InterPro" id="IPR006202">
    <property type="entry name" value="Neur_chan_lig-bd"/>
</dbReference>
<feature type="signal peptide" evidence="1">
    <location>
        <begin position="1"/>
        <end position="20"/>
    </location>
</feature>
<reference evidence="3 4" key="1">
    <citation type="submission" date="2022-12" db="EMBL/GenBank/DDBJ databases">
        <title>Chromosome-level genome of Tegillarca granosa.</title>
        <authorList>
            <person name="Kim J."/>
        </authorList>
    </citation>
    <scope>NUCLEOTIDE SEQUENCE [LARGE SCALE GENOMIC DNA]</scope>
    <source>
        <strain evidence="3">Teg-2019</strain>
        <tissue evidence="3">Adductor muscle</tissue>
    </source>
</reference>
<organism evidence="3 4">
    <name type="scientific">Tegillarca granosa</name>
    <name type="common">Malaysian cockle</name>
    <name type="synonym">Anadara granosa</name>
    <dbReference type="NCBI Taxonomy" id="220873"/>
    <lineage>
        <taxon>Eukaryota</taxon>
        <taxon>Metazoa</taxon>
        <taxon>Spiralia</taxon>
        <taxon>Lophotrochozoa</taxon>
        <taxon>Mollusca</taxon>
        <taxon>Bivalvia</taxon>
        <taxon>Autobranchia</taxon>
        <taxon>Pteriomorphia</taxon>
        <taxon>Arcoida</taxon>
        <taxon>Arcoidea</taxon>
        <taxon>Arcidae</taxon>
        <taxon>Tegillarca</taxon>
    </lineage>
</organism>
<feature type="chain" id="PRO_5046497229" description="Neurotransmitter-gated ion-channel ligand-binding domain-containing protein" evidence="1">
    <location>
        <begin position="21"/>
        <end position="269"/>
    </location>
</feature>
<dbReference type="InterPro" id="IPR006201">
    <property type="entry name" value="Neur_channel"/>
</dbReference>
<dbReference type="CDD" id="cd18989">
    <property type="entry name" value="LGIC_ECD_cation"/>
    <property type="match status" value="1"/>
</dbReference>
<gene>
    <name evidence="3" type="ORF">KUTeg_000161</name>
</gene>
<dbReference type="Proteomes" id="UP001217089">
    <property type="component" value="Unassembled WGS sequence"/>
</dbReference>
<evidence type="ECO:0000256" key="1">
    <source>
        <dbReference type="SAM" id="SignalP"/>
    </source>
</evidence>
<accession>A0ABQ9G153</accession>
<dbReference type="Pfam" id="PF02931">
    <property type="entry name" value="Neur_chan_LBD"/>
    <property type="match status" value="1"/>
</dbReference>
<keyword evidence="1" id="KW-0732">Signal</keyword>
<evidence type="ECO:0000313" key="3">
    <source>
        <dbReference type="EMBL" id="KAJ8321690.1"/>
    </source>
</evidence>
<dbReference type="EMBL" id="JARBDR010000018">
    <property type="protein sequence ID" value="KAJ8321690.1"/>
    <property type="molecule type" value="Genomic_DNA"/>
</dbReference>
<sequence>MYCSGILILIAIILCTSVHAQDVDNKLDYNKDTNHVFKTIFFKYNKRIRPYEPTNPSVSVNIDMTLVSITDIDKEKNELEAVYDITVYWRDIRLYWYSDIKYVTVNASTVWTPDVEFLNAVKAPQNVIDPRFVLIDYNGVVFWSRRFLLRTACLMNETANVHDCPVIIGSYQLPVQEQKFGDANCSLDDRFNNNNVEILDIYMTESERELKNHVFKNSTASEAHCLLFFKERIKPVKKRKPEKVVIEIKFCFKLQFATCVTQTDTVQKL</sequence>
<evidence type="ECO:0000259" key="2">
    <source>
        <dbReference type="Pfam" id="PF02931"/>
    </source>
</evidence>
<feature type="domain" description="Neurotransmitter-gated ion-channel ligand-binding" evidence="2">
    <location>
        <begin position="35"/>
        <end position="214"/>
    </location>
</feature>
<dbReference type="InterPro" id="IPR036734">
    <property type="entry name" value="Neur_chan_lig-bd_sf"/>
</dbReference>
<evidence type="ECO:0000313" key="4">
    <source>
        <dbReference type="Proteomes" id="UP001217089"/>
    </source>
</evidence>
<comment type="caution">
    <text evidence="3">The sequence shown here is derived from an EMBL/GenBank/DDBJ whole genome shotgun (WGS) entry which is preliminary data.</text>
</comment>
<dbReference type="SUPFAM" id="SSF63712">
    <property type="entry name" value="Nicotinic receptor ligand binding domain-like"/>
    <property type="match status" value="1"/>
</dbReference>